<protein>
    <submittedName>
        <fullName evidence="2">Uncharacterized protein</fullName>
    </submittedName>
</protein>
<name>A0A1I6QTY2_9FLAO</name>
<gene>
    <name evidence="2" type="ORF">SAMN04487906_0863</name>
</gene>
<feature type="chain" id="PRO_5010264239" evidence="1">
    <location>
        <begin position="24"/>
        <end position="100"/>
    </location>
</feature>
<evidence type="ECO:0000256" key="1">
    <source>
        <dbReference type="SAM" id="SignalP"/>
    </source>
</evidence>
<dbReference type="Pfam" id="PF20365">
    <property type="entry name" value="DUF6660"/>
    <property type="match status" value="1"/>
</dbReference>
<keyword evidence="1" id="KW-0732">Signal</keyword>
<dbReference type="AlphaFoldDB" id="A0A1I6QTY2"/>
<organism evidence="2 3">
    <name type="scientific">Zhouia amylolytica</name>
    <dbReference type="NCBI Taxonomy" id="376730"/>
    <lineage>
        <taxon>Bacteria</taxon>
        <taxon>Pseudomonadati</taxon>
        <taxon>Bacteroidota</taxon>
        <taxon>Flavobacteriia</taxon>
        <taxon>Flavobacteriales</taxon>
        <taxon>Flavobacteriaceae</taxon>
        <taxon>Zhouia</taxon>
    </lineage>
</organism>
<reference evidence="2 3" key="1">
    <citation type="submission" date="2016-10" db="EMBL/GenBank/DDBJ databases">
        <authorList>
            <person name="de Groot N.N."/>
        </authorList>
    </citation>
    <scope>NUCLEOTIDE SEQUENCE [LARGE SCALE GENOMIC DNA]</scope>
    <source>
        <strain evidence="2 3">CGMCC 1.6114</strain>
    </source>
</reference>
<evidence type="ECO:0000313" key="2">
    <source>
        <dbReference type="EMBL" id="SFS55810.1"/>
    </source>
</evidence>
<dbReference type="EMBL" id="FPAG01000002">
    <property type="protein sequence ID" value="SFS55810.1"/>
    <property type="molecule type" value="Genomic_DNA"/>
</dbReference>
<sequence>MKTIAFILAIFLISLSMAPCSDAEVKADCEMQVASDHSDHEQHVDLCSPFCVCQCCHSHTTFPTQLFETKGSTIILSFTSIYIDLVMDSHLNRLLRPPQV</sequence>
<proteinExistence type="predicted"/>
<accession>A0A1I6QTY2</accession>
<evidence type="ECO:0000313" key="3">
    <source>
        <dbReference type="Proteomes" id="UP000183209"/>
    </source>
</evidence>
<dbReference type="InterPro" id="IPR046601">
    <property type="entry name" value="DUF6660"/>
</dbReference>
<dbReference type="RefSeq" id="WP_394331292.1">
    <property type="nucleotide sequence ID" value="NZ_FPAG01000002.1"/>
</dbReference>
<feature type="signal peptide" evidence="1">
    <location>
        <begin position="1"/>
        <end position="23"/>
    </location>
</feature>
<dbReference type="Proteomes" id="UP000183209">
    <property type="component" value="Unassembled WGS sequence"/>
</dbReference>